<dbReference type="AlphaFoldDB" id="A0A2T4CJ94"/>
<gene>
    <name evidence="1" type="ORF">M440DRAFT_89599</name>
</gene>
<organism evidence="1 2">
    <name type="scientific">Trichoderma longibrachiatum ATCC 18648</name>
    <dbReference type="NCBI Taxonomy" id="983965"/>
    <lineage>
        <taxon>Eukaryota</taxon>
        <taxon>Fungi</taxon>
        <taxon>Dikarya</taxon>
        <taxon>Ascomycota</taxon>
        <taxon>Pezizomycotina</taxon>
        <taxon>Sordariomycetes</taxon>
        <taxon>Hypocreomycetidae</taxon>
        <taxon>Hypocreales</taxon>
        <taxon>Hypocreaceae</taxon>
        <taxon>Trichoderma</taxon>
    </lineage>
</organism>
<protein>
    <submittedName>
        <fullName evidence="1">Uncharacterized protein</fullName>
    </submittedName>
</protein>
<sequence>MSGFSRCPPKTTHVSSRIGRQFAAFHMAGNAEFVLTIHGPELLGQSACVRHSGVPCVCRRGKGTLFSSFGRLAETDSTIRATLLFCACLRPLGAVTTGCLSRTTAGLGSCKHPGHALANAVCLNVRCPGPGIPLDRSWSVSIRGSRYKAAATDL</sequence>
<dbReference type="EMBL" id="KZ679126">
    <property type="protein sequence ID" value="PTB81651.1"/>
    <property type="molecule type" value="Genomic_DNA"/>
</dbReference>
<accession>A0A2T4CJ94</accession>
<keyword evidence="2" id="KW-1185">Reference proteome</keyword>
<evidence type="ECO:0000313" key="2">
    <source>
        <dbReference type="Proteomes" id="UP000240760"/>
    </source>
</evidence>
<evidence type="ECO:0000313" key="1">
    <source>
        <dbReference type="EMBL" id="PTB81651.1"/>
    </source>
</evidence>
<dbReference type="Proteomes" id="UP000240760">
    <property type="component" value="Unassembled WGS sequence"/>
</dbReference>
<name>A0A2T4CJ94_TRILO</name>
<proteinExistence type="predicted"/>
<reference evidence="1 2" key="1">
    <citation type="submission" date="2016-07" db="EMBL/GenBank/DDBJ databases">
        <title>Multiple horizontal gene transfer events from other fungi enriched the ability of initially mycotrophic Trichoderma (Ascomycota) to feed on dead plant biomass.</title>
        <authorList>
            <consortium name="DOE Joint Genome Institute"/>
            <person name="Aerts A."/>
            <person name="Atanasova L."/>
            <person name="Chenthamara K."/>
            <person name="Zhang J."/>
            <person name="Grujic M."/>
            <person name="Henrissat B."/>
            <person name="Kuo A."/>
            <person name="Salamov A."/>
            <person name="Lipzen A."/>
            <person name="Labutti K."/>
            <person name="Barry K."/>
            <person name="Miao Y."/>
            <person name="Rahimi M.J."/>
            <person name="Shen Q."/>
            <person name="Grigoriev I.V."/>
            <person name="Kubicek C.P."/>
            <person name="Druzhinina I.S."/>
        </authorList>
    </citation>
    <scope>NUCLEOTIDE SEQUENCE [LARGE SCALE GENOMIC DNA]</scope>
    <source>
        <strain evidence="1 2">ATCC 18648</strain>
    </source>
</reference>